<sequence length="198" mass="22230">MALKLDMAKAYDRVERIYIQQLLLKMGFHETFVTWIMLCITTPTYKFNINGQIAGEVIPTRGLRQGDPLSPYLFLICAEGLSRLLNHAECQRDIQGLSLVRGGLTKVNLDKSTIIFSKNTLESDKDGIIAELGQLQRNNLGFYLGLPAVVGRSKKKMLEFIKDRIAYAKRLLLFFLISGGGKMRTGGKCILKNGKIFV</sequence>
<dbReference type="PROSITE" id="PS50878">
    <property type="entry name" value="RT_POL"/>
    <property type="match status" value="1"/>
</dbReference>
<evidence type="ECO:0000259" key="1">
    <source>
        <dbReference type="PROSITE" id="PS50878"/>
    </source>
</evidence>
<accession>A0A1S3X1S2</accession>
<dbReference type="PANTHER" id="PTHR33116">
    <property type="entry name" value="REVERSE TRANSCRIPTASE ZINC-BINDING DOMAIN-CONTAINING PROTEIN-RELATED-RELATED"/>
    <property type="match status" value="1"/>
</dbReference>
<reference evidence="2" key="1">
    <citation type="submission" date="2025-08" db="UniProtKB">
        <authorList>
            <consortium name="RefSeq"/>
        </authorList>
    </citation>
    <scope>IDENTIFICATION</scope>
</reference>
<name>A0A1S3X1S2_TOBAC</name>
<dbReference type="OrthoDB" id="1303938at2759"/>
<proteinExistence type="predicted"/>
<dbReference type="InterPro" id="IPR000477">
    <property type="entry name" value="RT_dom"/>
</dbReference>
<dbReference type="AlphaFoldDB" id="A0A1S3X1S2"/>
<feature type="domain" description="Reverse transcriptase" evidence="1">
    <location>
        <begin position="1"/>
        <end position="148"/>
    </location>
</feature>
<protein>
    <recommendedName>
        <fullName evidence="1">Reverse transcriptase domain-containing protein</fullName>
    </recommendedName>
</protein>
<dbReference type="PANTHER" id="PTHR33116:SF86">
    <property type="entry name" value="REVERSE TRANSCRIPTASE DOMAIN-CONTAINING PROTEIN"/>
    <property type="match status" value="1"/>
</dbReference>
<dbReference type="PaxDb" id="4097-A0A1S3X1S2"/>
<dbReference type="STRING" id="4097.A0A1S3X1S2"/>
<dbReference type="Pfam" id="PF00078">
    <property type="entry name" value="RVT_1"/>
    <property type="match status" value="1"/>
</dbReference>
<dbReference type="KEGG" id="nta:107760407"/>
<evidence type="ECO:0000313" key="2">
    <source>
        <dbReference type="RefSeq" id="XP_016433940.1"/>
    </source>
</evidence>
<dbReference type="OMA" id="NCARTSV"/>
<organism evidence="2">
    <name type="scientific">Nicotiana tabacum</name>
    <name type="common">Common tobacco</name>
    <dbReference type="NCBI Taxonomy" id="4097"/>
    <lineage>
        <taxon>Eukaryota</taxon>
        <taxon>Viridiplantae</taxon>
        <taxon>Streptophyta</taxon>
        <taxon>Embryophyta</taxon>
        <taxon>Tracheophyta</taxon>
        <taxon>Spermatophyta</taxon>
        <taxon>Magnoliopsida</taxon>
        <taxon>eudicotyledons</taxon>
        <taxon>Gunneridae</taxon>
        <taxon>Pentapetalae</taxon>
        <taxon>asterids</taxon>
        <taxon>lamiids</taxon>
        <taxon>Solanales</taxon>
        <taxon>Solanaceae</taxon>
        <taxon>Nicotianoideae</taxon>
        <taxon>Nicotianeae</taxon>
        <taxon>Nicotiana</taxon>
    </lineage>
</organism>
<dbReference type="RefSeq" id="XP_016433940.1">
    <property type="nucleotide sequence ID" value="XM_016578454.1"/>
</dbReference>
<gene>
    <name evidence="2" type="primary">LOC107760407</name>
</gene>